<evidence type="ECO:0000313" key="2">
    <source>
        <dbReference type="Proteomes" id="UP001157167"/>
    </source>
</evidence>
<protein>
    <recommendedName>
        <fullName evidence="3">DUF1840 domain-containing protein</fullName>
    </recommendedName>
</protein>
<organism evidence="1 2">
    <name type="scientific">Zoogloea oryzae</name>
    <dbReference type="NCBI Taxonomy" id="310767"/>
    <lineage>
        <taxon>Bacteria</taxon>
        <taxon>Pseudomonadati</taxon>
        <taxon>Pseudomonadota</taxon>
        <taxon>Betaproteobacteria</taxon>
        <taxon>Rhodocyclales</taxon>
        <taxon>Zoogloeaceae</taxon>
        <taxon>Zoogloea</taxon>
    </lineage>
</organism>
<proteinExistence type="predicted"/>
<evidence type="ECO:0008006" key="3">
    <source>
        <dbReference type="Google" id="ProtNLM"/>
    </source>
</evidence>
<reference evidence="2" key="1">
    <citation type="journal article" date="2019" name="Int. J. Syst. Evol. Microbiol.">
        <title>The Global Catalogue of Microorganisms (GCM) 10K type strain sequencing project: providing services to taxonomists for standard genome sequencing and annotation.</title>
        <authorList>
            <consortium name="The Broad Institute Genomics Platform"/>
            <consortium name="The Broad Institute Genome Sequencing Center for Infectious Disease"/>
            <person name="Wu L."/>
            <person name="Ma J."/>
        </authorList>
    </citation>
    <scope>NUCLEOTIDE SEQUENCE [LARGE SCALE GENOMIC DNA]</scope>
    <source>
        <strain evidence="2">NBRC 102407</strain>
    </source>
</reference>
<accession>A0ABQ6FE83</accession>
<dbReference type="InterPro" id="IPR014991">
    <property type="entry name" value="DUF1840"/>
</dbReference>
<sequence>MSVRQRTQLAWRSLGSVAHRPAGLSCAHWAATLERTPIMLITFKSAASGDLITFEKNARQMLEVLGKDRDDGQGIFTVEQLPAAIDCLRRAIADDVATYTVKAGAAPQSMADEGEGVSFHQRAVPLLDMLERAAADGVPVTWGV</sequence>
<comment type="caution">
    <text evidence="1">The sequence shown here is derived from an EMBL/GenBank/DDBJ whole genome shotgun (WGS) entry which is preliminary data.</text>
</comment>
<gene>
    <name evidence="1" type="ORF">GCM10007933_33890</name>
</gene>
<dbReference type="Proteomes" id="UP001157167">
    <property type="component" value="Unassembled WGS sequence"/>
</dbReference>
<dbReference type="Pfam" id="PF08895">
    <property type="entry name" value="DUF1840"/>
    <property type="match status" value="1"/>
</dbReference>
<evidence type="ECO:0000313" key="1">
    <source>
        <dbReference type="EMBL" id="GLT23918.1"/>
    </source>
</evidence>
<name>A0ABQ6FE83_9RHOO</name>
<dbReference type="EMBL" id="BSPX01000065">
    <property type="protein sequence ID" value="GLT23918.1"/>
    <property type="molecule type" value="Genomic_DNA"/>
</dbReference>
<keyword evidence="2" id="KW-1185">Reference proteome</keyword>